<evidence type="ECO:0000256" key="3">
    <source>
        <dbReference type="SAM" id="MobiDB-lite"/>
    </source>
</evidence>
<reference evidence="8" key="2">
    <citation type="submission" date="2021-04" db="EMBL/GenBank/DDBJ databases">
        <authorList>
            <person name="Gilroy R."/>
        </authorList>
    </citation>
    <scope>NUCLEOTIDE SEQUENCE</scope>
    <source>
        <strain evidence="8">ChiBcec18-1249</strain>
    </source>
</reference>
<evidence type="ECO:0000256" key="1">
    <source>
        <dbReference type="ARBA" id="ARBA00004196"/>
    </source>
</evidence>
<feature type="domain" description="Multidrug resistance protein MdtA-like barrel-sandwich hybrid" evidence="5">
    <location>
        <begin position="101"/>
        <end position="190"/>
    </location>
</feature>
<dbReference type="PRINTS" id="PR01490">
    <property type="entry name" value="RTXTOXIND"/>
</dbReference>
<dbReference type="Pfam" id="PF25973">
    <property type="entry name" value="BSH_CzcB"/>
    <property type="match status" value="1"/>
</dbReference>
<name>A0A9D2LI83_9FIRM</name>
<dbReference type="Gene3D" id="2.40.50.100">
    <property type="match status" value="2"/>
</dbReference>
<dbReference type="Pfam" id="PF25990">
    <property type="entry name" value="Beta-barrel_YknX"/>
    <property type="match status" value="1"/>
</dbReference>
<dbReference type="Proteomes" id="UP000823824">
    <property type="component" value="Unassembled WGS sequence"/>
</dbReference>
<keyword evidence="4" id="KW-0812">Transmembrane</keyword>
<dbReference type="Gene3D" id="2.40.30.170">
    <property type="match status" value="2"/>
</dbReference>
<dbReference type="EMBL" id="DWZJ01000025">
    <property type="protein sequence ID" value="HJB12730.1"/>
    <property type="molecule type" value="Genomic_DNA"/>
</dbReference>
<comment type="caution">
    <text evidence="8">The sequence shown here is derived from an EMBL/GenBank/DDBJ whole genome shotgun (WGS) entry which is preliminary data.</text>
</comment>
<dbReference type="InterPro" id="IPR058625">
    <property type="entry name" value="MdtA-like_BSH"/>
</dbReference>
<dbReference type="Pfam" id="PF25917">
    <property type="entry name" value="BSH_RND"/>
    <property type="match status" value="1"/>
</dbReference>
<dbReference type="GO" id="GO:0030313">
    <property type="term" value="C:cell envelope"/>
    <property type="evidence" value="ECO:0007669"/>
    <property type="project" value="UniProtKB-SubCell"/>
</dbReference>
<feature type="region of interest" description="Disordered" evidence="3">
    <location>
        <begin position="1"/>
        <end position="24"/>
    </location>
</feature>
<evidence type="ECO:0000256" key="4">
    <source>
        <dbReference type="SAM" id="Phobius"/>
    </source>
</evidence>
<evidence type="ECO:0000259" key="5">
    <source>
        <dbReference type="Pfam" id="PF25917"/>
    </source>
</evidence>
<keyword evidence="4" id="KW-0472">Membrane</keyword>
<feature type="domain" description="YknX-like beta-barrel" evidence="7">
    <location>
        <begin position="390"/>
        <end position="461"/>
    </location>
</feature>
<dbReference type="SUPFAM" id="SSF111369">
    <property type="entry name" value="HlyD-like secretion proteins"/>
    <property type="match status" value="2"/>
</dbReference>
<evidence type="ECO:0000259" key="7">
    <source>
        <dbReference type="Pfam" id="PF25990"/>
    </source>
</evidence>
<feature type="transmembrane region" description="Helical" evidence="4">
    <location>
        <begin position="40"/>
        <end position="61"/>
    </location>
</feature>
<comment type="subcellular location">
    <subcellularLocation>
        <location evidence="1">Cell envelope</location>
    </subcellularLocation>
</comment>
<evidence type="ECO:0000259" key="6">
    <source>
        <dbReference type="Pfam" id="PF25973"/>
    </source>
</evidence>
<sequence>METEWMNETPAETPSAPETEKPKKKRFSLKGLGGKKKKRWIKILVVLAVVAAIVVGCVANMTKNVNSQLSSSYLVATAARQDLTVSVSGTATLQPADSYNVTTLLSGDIVSAPFEEGDLVAKDTLLYTMDSSDAQDSMDRAQISVEQAQMSYQQAQEALHPTAPISGTVSEVYVHNGESVTAGAQLARIVASTELSIDFLFPYASPSDFYVGQTATVFIDGYAGTQTGTVTNVSNSTTITSNGLQAISVRVRLNNPGAVSDAGTASAVIGSYSSYGQSPVSMPASSIVYASGSGTVNDFTKLAGSTVTKGETLCTVESETIRDQIESARLNLQSAQLSANTAADAVDDYNIKSPIAGTVIEKNFKAGDKVDGASSGTLAVIYDLSYLELEMAVDELDIGKVEVGQEVRITADALEGETFTGVVDKVSISGTTANGATTYPVTIIIEEYGDLRPGMNVSAQIIGEEVPNALCIPVDAVERGNTVTVPGPGALNEDGTAVVDVTKLETKEVTLGRNDDEYIEVTSGLEEGDVVLIYNQASSLMGMMMGG</sequence>
<dbReference type="PANTHER" id="PTHR32347:SF14">
    <property type="entry name" value="EFFLUX SYSTEM COMPONENT YKNX-RELATED"/>
    <property type="match status" value="1"/>
</dbReference>
<evidence type="ECO:0000313" key="8">
    <source>
        <dbReference type="EMBL" id="HJB12730.1"/>
    </source>
</evidence>
<keyword evidence="2" id="KW-0175">Coiled coil</keyword>
<accession>A0A9D2LI83</accession>
<protein>
    <submittedName>
        <fullName evidence="8">Efflux RND transporter periplasmic adaptor subunit</fullName>
    </submittedName>
</protein>
<reference evidence="8" key="1">
    <citation type="journal article" date="2021" name="PeerJ">
        <title>Extensive microbial diversity within the chicken gut microbiome revealed by metagenomics and culture.</title>
        <authorList>
            <person name="Gilroy R."/>
            <person name="Ravi A."/>
            <person name="Getino M."/>
            <person name="Pursley I."/>
            <person name="Horton D.L."/>
            <person name="Alikhan N.F."/>
            <person name="Baker D."/>
            <person name="Gharbi K."/>
            <person name="Hall N."/>
            <person name="Watson M."/>
            <person name="Adriaenssens E.M."/>
            <person name="Foster-Nyarko E."/>
            <person name="Jarju S."/>
            <person name="Secka A."/>
            <person name="Antonio M."/>
            <person name="Oren A."/>
            <person name="Chaudhuri R.R."/>
            <person name="La Ragione R."/>
            <person name="Hildebrand F."/>
            <person name="Pallen M.J."/>
        </authorList>
    </citation>
    <scope>NUCLEOTIDE SEQUENCE</scope>
    <source>
        <strain evidence="8">ChiBcec18-1249</strain>
    </source>
</reference>
<evidence type="ECO:0000256" key="2">
    <source>
        <dbReference type="ARBA" id="ARBA00023054"/>
    </source>
</evidence>
<dbReference type="InterPro" id="IPR050465">
    <property type="entry name" value="UPF0194_transport"/>
</dbReference>
<keyword evidence="4" id="KW-1133">Transmembrane helix</keyword>
<dbReference type="InterPro" id="IPR058636">
    <property type="entry name" value="Beta-barrel_YknX"/>
</dbReference>
<proteinExistence type="predicted"/>
<organism evidence="8 9">
    <name type="scientific">Candidatus Oscillibacter excrementigallinarum</name>
    <dbReference type="NCBI Taxonomy" id="2838716"/>
    <lineage>
        <taxon>Bacteria</taxon>
        <taxon>Bacillati</taxon>
        <taxon>Bacillota</taxon>
        <taxon>Clostridia</taxon>
        <taxon>Eubacteriales</taxon>
        <taxon>Oscillospiraceae</taxon>
        <taxon>Oscillibacter</taxon>
    </lineage>
</organism>
<evidence type="ECO:0000313" key="9">
    <source>
        <dbReference type="Proteomes" id="UP000823824"/>
    </source>
</evidence>
<dbReference type="AlphaFoldDB" id="A0A9D2LI83"/>
<feature type="domain" description="CzcB-like barrel-sandwich hybrid" evidence="6">
    <location>
        <begin position="288"/>
        <end position="373"/>
    </location>
</feature>
<dbReference type="InterPro" id="IPR058647">
    <property type="entry name" value="BSH_CzcB-like"/>
</dbReference>
<dbReference type="Gene3D" id="2.40.420.20">
    <property type="match status" value="1"/>
</dbReference>
<dbReference type="PANTHER" id="PTHR32347">
    <property type="entry name" value="EFFLUX SYSTEM COMPONENT YKNX-RELATED"/>
    <property type="match status" value="1"/>
</dbReference>
<gene>
    <name evidence="8" type="ORF">H9787_03335</name>
</gene>